<dbReference type="Proteomes" id="UP001589532">
    <property type="component" value="Unassembled WGS sequence"/>
</dbReference>
<dbReference type="PANTHER" id="PTHR47691">
    <property type="entry name" value="REGULATOR-RELATED"/>
    <property type="match status" value="1"/>
</dbReference>
<comment type="caution">
    <text evidence="1">The sequence shown here is derived from an EMBL/GenBank/DDBJ whole genome shotgun (WGS) entry which is preliminary data.</text>
</comment>
<dbReference type="RefSeq" id="WP_344994015.1">
    <property type="nucleotide sequence ID" value="NZ_BAAAXV010000008.1"/>
</dbReference>
<dbReference type="PANTHER" id="PTHR47691:SF3">
    <property type="entry name" value="HTH-TYPE TRANSCRIPTIONAL REGULATOR RV0890C-RELATED"/>
    <property type="match status" value="1"/>
</dbReference>
<keyword evidence="2" id="KW-1185">Reference proteome</keyword>
<sequence length="689" mass="75080">MARKALSKARLLTLTGTGGVGKTRLAFRMAELLRDKYRDGVEVVELGPLETGDLLEPAVAAALGLQDASPDLTGVLVDFLSAKRMLLVLDSCEHMGEVCARFVDRLLRTAPHVQVLVTSRQSLGVYGEQVLKVPPLPVPGPGPGPMAPETGRAPDDRLEAPGTGRTVREVARHAAVRLFLERAAKVVPDFALDAGNVERVVRLVRRLEGLPLAIELAAARLRTLSLERLADELDKRFDVLATGAPTALPRHQTLRATMDWSYQLCSAEEQRLWARLSMFPGGADLDTAEDVCSGAGIERLEVLDLLAGLVDKSVLARDESGFRMPESLRAYGSEQLTPSERRLMRGRFVGHYRELAEAHRIDQLVPDQLERYRVLRQELPNVRGALETCLSEPPLASAGLETASAMWCYWLLSGALTEGRYWLERGLDVVPEAGRARATALWVDSMLALRQGDAEAALPLLEECHTIARRPGNEDILPYAVRTAGVAAFSSGEGRRGLALLRESIALHRALDDMDGVLFSLYFAAAYGSSEDPGQAVEFGEELLELCESHHSLVSRSYAQLVLGMAWWNLGDCARAEALVTAATEFAGASDDRWCLVQCLEVLAWCAGVRQEHERAAELLGAAHALWQAAGASPERLCYHASSHVRCADQARRALGRAAFTSAFRQGVRLGTGRAVMYAVRPARARPAS</sequence>
<dbReference type="Gene3D" id="1.25.40.10">
    <property type="entry name" value="Tetratricopeptide repeat domain"/>
    <property type="match status" value="1"/>
</dbReference>
<dbReference type="InterPro" id="IPR027417">
    <property type="entry name" value="P-loop_NTPase"/>
</dbReference>
<name>A0ABV5SLQ5_9ACTN</name>
<gene>
    <name evidence="1" type="ORF">ACFFSA_52680</name>
</gene>
<evidence type="ECO:0000313" key="1">
    <source>
        <dbReference type="EMBL" id="MFB9631773.1"/>
    </source>
</evidence>
<dbReference type="SUPFAM" id="SSF48452">
    <property type="entry name" value="TPR-like"/>
    <property type="match status" value="1"/>
</dbReference>
<protein>
    <submittedName>
        <fullName evidence="1">LuxR family transcriptional regulator</fullName>
    </submittedName>
</protein>
<organism evidence="1 2">
    <name type="scientific">Nonomuraea helvata</name>
    <dbReference type="NCBI Taxonomy" id="37484"/>
    <lineage>
        <taxon>Bacteria</taxon>
        <taxon>Bacillati</taxon>
        <taxon>Actinomycetota</taxon>
        <taxon>Actinomycetes</taxon>
        <taxon>Streptosporangiales</taxon>
        <taxon>Streptosporangiaceae</taxon>
        <taxon>Nonomuraea</taxon>
    </lineage>
</organism>
<dbReference type="SUPFAM" id="SSF52540">
    <property type="entry name" value="P-loop containing nucleoside triphosphate hydrolases"/>
    <property type="match status" value="1"/>
</dbReference>
<accession>A0ABV5SLQ5</accession>
<evidence type="ECO:0000313" key="2">
    <source>
        <dbReference type="Proteomes" id="UP001589532"/>
    </source>
</evidence>
<reference evidence="1 2" key="1">
    <citation type="submission" date="2024-09" db="EMBL/GenBank/DDBJ databases">
        <authorList>
            <person name="Sun Q."/>
            <person name="Mori K."/>
        </authorList>
    </citation>
    <scope>NUCLEOTIDE SEQUENCE [LARGE SCALE GENOMIC DNA]</scope>
    <source>
        <strain evidence="1 2">JCM 3143</strain>
    </source>
</reference>
<dbReference type="EMBL" id="JBHMBW010000108">
    <property type="protein sequence ID" value="MFB9631773.1"/>
    <property type="molecule type" value="Genomic_DNA"/>
</dbReference>
<dbReference type="InterPro" id="IPR011990">
    <property type="entry name" value="TPR-like_helical_dom_sf"/>
</dbReference>
<dbReference type="Gene3D" id="3.40.50.300">
    <property type="entry name" value="P-loop containing nucleotide triphosphate hydrolases"/>
    <property type="match status" value="1"/>
</dbReference>
<dbReference type="PRINTS" id="PR00364">
    <property type="entry name" value="DISEASERSIST"/>
</dbReference>
<proteinExistence type="predicted"/>